<dbReference type="EMBL" id="CM020618">
    <property type="protein sequence ID" value="KAK1859609.1"/>
    <property type="molecule type" value="Genomic_DNA"/>
</dbReference>
<protein>
    <submittedName>
        <fullName evidence="1">Uncharacterized protein</fullName>
    </submittedName>
</protein>
<keyword evidence="2" id="KW-1185">Reference proteome</keyword>
<reference evidence="1" key="1">
    <citation type="submission" date="2019-11" db="EMBL/GenBank/DDBJ databases">
        <title>Nori genome reveals adaptations in red seaweeds to the harsh intertidal environment.</title>
        <authorList>
            <person name="Wang D."/>
            <person name="Mao Y."/>
        </authorList>
    </citation>
    <scope>NUCLEOTIDE SEQUENCE</scope>
    <source>
        <tissue evidence="1">Gametophyte</tissue>
    </source>
</reference>
<sequence length="202" mass="21790">MSFAEYLIAELAMNAGVYNSMLLVWQEKLRADAVRPVTLVPRILGGGRDSAFVPPIRTMPHSEYPSASACVCTAFTDALRYFGGDAPEVSHVFEFPPNRFRPGVPPRALTVRFSNLAAISSTCGDSRVWGGASLSPGRRRGPPPVHGDCGRDGGGVGLSIWSCLPRASAVQASASRLSCGCRRKREGFFVWGKLGRHRRRGG</sequence>
<gene>
    <name evidence="1" type="ORF">I4F81_002204</name>
</gene>
<proteinExistence type="predicted"/>
<accession>A0ACC3BNN9</accession>
<organism evidence="1 2">
    <name type="scientific">Pyropia yezoensis</name>
    <name type="common">Susabi-nori</name>
    <name type="synonym">Porphyra yezoensis</name>
    <dbReference type="NCBI Taxonomy" id="2788"/>
    <lineage>
        <taxon>Eukaryota</taxon>
        <taxon>Rhodophyta</taxon>
        <taxon>Bangiophyceae</taxon>
        <taxon>Bangiales</taxon>
        <taxon>Bangiaceae</taxon>
        <taxon>Pyropia</taxon>
    </lineage>
</organism>
<evidence type="ECO:0000313" key="2">
    <source>
        <dbReference type="Proteomes" id="UP000798662"/>
    </source>
</evidence>
<comment type="caution">
    <text evidence="1">The sequence shown here is derived from an EMBL/GenBank/DDBJ whole genome shotgun (WGS) entry which is preliminary data.</text>
</comment>
<name>A0ACC3BNN9_PYRYE</name>
<evidence type="ECO:0000313" key="1">
    <source>
        <dbReference type="EMBL" id="KAK1859609.1"/>
    </source>
</evidence>
<dbReference type="Proteomes" id="UP000798662">
    <property type="component" value="Chromosome 1"/>
</dbReference>